<evidence type="ECO:0000313" key="5">
    <source>
        <dbReference type="Proteomes" id="UP000250140"/>
    </source>
</evidence>
<dbReference type="AlphaFoldDB" id="A0A8E2JMH0"/>
<dbReference type="Pfam" id="PF24883">
    <property type="entry name" value="NPHP3_N"/>
    <property type="match status" value="1"/>
</dbReference>
<dbReference type="InterPro" id="IPR056884">
    <property type="entry name" value="NPHP3-like_N"/>
</dbReference>
<evidence type="ECO:0000313" key="4">
    <source>
        <dbReference type="EMBL" id="OCL02639.1"/>
    </source>
</evidence>
<proteinExistence type="predicted"/>
<dbReference type="GO" id="GO:0009116">
    <property type="term" value="P:nucleoside metabolic process"/>
    <property type="evidence" value="ECO:0007669"/>
    <property type="project" value="InterPro"/>
</dbReference>
<keyword evidence="5" id="KW-1185">Reference proteome</keyword>
<sequence length="551" mass="60610">MRQNYRKNYSVGWVCALPIELAAAKMMLDEEHEPSSQDANLYTLGRIGKHNVVIACLPAGQMGTNSAAIVAAQMKSTFKSIRFGLMVGIGGGVPGAEADIRLGDVVVSQPYNGHGGVIQYDFGKTTPSGLQRAGFLNAPPAILLNAVQEIRANHSIARTGLPESISRLSYKPVFARDSAGSDVLFEASYDHAGGPTCVLCSGDRRVNRQPRKGQDIVIHYGTIASGNQIIRDGITRDRVSLELGGVLCFEMEAAGLMNRFPCLVIRGICDYADSHKNKKWQAYAAGTAAAYAKEILSVIPPANVVITSPVDETIQKKEAIDRMSPLILQDTAKRPEWRALLRRSIGCGKSIIMTTVIEATIAKAQSVNKPVLQFIYDHSFRRHLTACALFESYTKQLLMYIERSNKSCPSAIITRIVEFYGSKKRRPDVQELIVEVLVPLCQIFEATGAIFLVDGVDECSRQEALEILWGFRQLLALPSSGVVICCREEVKVLQGIPDSNQIWISAKDTRADLEVFVNKETEKRQRDRSISSNEAVLHSIRREILNKADGM</sequence>
<dbReference type="EMBL" id="KV750920">
    <property type="protein sequence ID" value="OCL02639.1"/>
    <property type="molecule type" value="Genomic_DNA"/>
</dbReference>
<dbReference type="PANTHER" id="PTHR46082">
    <property type="entry name" value="ATP/GTP-BINDING PROTEIN-RELATED"/>
    <property type="match status" value="1"/>
</dbReference>
<reference evidence="4 5" key="1">
    <citation type="journal article" date="2016" name="Nat. Commun.">
        <title>Ectomycorrhizal ecology is imprinted in the genome of the dominant symbiotic fungus Cenococcum geophilum.</title>
        <authorList>
            <consortium name="DOE Joint Genome Institute"/>
            <person name="Peter M."/>
            <person name="Kohler A."/>
            <person name="Ohm R.A."/>
            <person name="Kuo A."/>
            <person name="Krutzmann J."/>
            <person name="Morin E."/>
            <person name="Arend M."/>
            <person name="Barry K.W."/>
            <person name="Binder M."/>
            <person name="Choi C."/>
            <person name="Clum A."/>
            <person name="Copeland A."/>
            <person name="Grisel N."/>
            <person name="Haridas S."/>
            <person name="Kipfer T."/>
            <person name="LaButti K."/>
            <person name="Lindquist E."/>
            <person name="Lipzen A."/>
            <person name="Maire R."/>
            <person name="Meier B."/>
            <person name="Mihaltcheva S."/>
            <person name="Molinier V."/>
            <person name="Murat C."/>
            <person name="Poggeler S."/>
            <person name="Quandt C.A."/>
            <person name="Sperisen C."/>
            <person name="Tritt A."/>
            <person name="Tisserant E."/>
            <person name="Crous P.W."/>
            <person name="Henrissat B."/>
            <person name="Nehls U."/>
            <person name="Egli S."/>
            <person name="Spatafora J.W."/>
            <person name="Grigoriev I.V."/>
            <person name="Martin F.M."/>
        </authorList>
    </citation>
    <scope>NUCLEOTIDE SEQUENCE [LARGE SCALE GENOMIC DNA]</scope>
    <source>
        <strain evidence="4 5">CBS 207.34</strain>
    </source>
</reference>
<keyword evidence="1" id="KW-0677">Repeat</keyword>
<accession>A0A8E2JMH0</accession>
<dbReference type="InterPro" id="IPR035994">
    <property type="entry name" value="Nucleoside_phosphorylase_sf"/>
</dbReference>
<evidence type="ECO:0000259" key="2">
    <source>
        <dbReference type="Pfam" id="PF01048"/>
    </source>
</evidence>
<dbReference type="Pfam" id="PF01048">
    <property type="entry name" value="PNP_UDP_1"/>
    <property type="match status" value="1"/>
</dbReference>
<dbReference type="Gene3D" id="3.40.50.1580">
    <property type="entry name" value="Nucleoside phosphorylase domain"/>
    <property type="match status" value="1"/>
</dbReference>
<organism evidence="4 5">
    <name type="scientific">Glonium stellatum</name>
    <dbReference type="NCBI Taxonomy" id="574774"/>
    <lineage>
        <taxon>Eukaryota</taxon>
        <taxon>Fungi</taxon>
        <taxon>Dikarya</taxon>
        <taxon>Ascomycota</taxon>
        <taxon>Pezizomycotina</taxon>
        <taxon>Dothideomycetes</taxon>
        <taxon>Pleosporomycetidae</taxon>
        <taxon>Gloniales</taxon>
        <taxon>Gloniaceae</taxon>
        <taxon>Glonium</taxon>
    </lineage>
</organism>
<feature type="domain" description="Nucleoside phosphorylase" evidence="2">
    <location>
        <begin position="12"/>
        <end position="291"/>
    </location>
</feature>
<evidence type="ECO:0000259" key="3">
    <source>
        <dbReference type="Pfam" id="PF24883"/>
    </source>
</evidence>
<dbReference type="InterPro" id="IPR000845">
    <property type="entry name" value="Nucleoside_phosphorylase_d"/>
</dbReference>
<dbReference type="Proteomes" id="UP000250140">
    <property type="component" value="Unassembled WGS sequence"/>
</dbReference>
<evidence type="ECO:0000256" key="1">
    <source>
        <dbReference type="ARBA" id="ARBA00022737"/>
    </source>
</evidence>
<dbReference type="OrthoDB" id="3649992at2759"/>
<gene>
    <name evidence="4" type="ORF">AOQ84DRAFT_422221</name>
</gene>
<feature type="domain" description="Nephrocystin 3-like N-terminal" evidence="3">
    <location>
        <begin position="343"/>
        <end position="466"/>
    </location>
</feature>
<name>A0A8E2JMH0_9PEZI</name>
<protein>
    <submittedName>
        <fullName evidence="4">Putative kinesin</fullName>
    </submittedName>
</protein>
<dbReference type="SUPFAM" id="SSF53167">
    <property type="entry name" value="Purine and uridine phosphorylases"/>
    <property type="match status" value="1"/>
</dbReference>
<dbReference type="GO" id="GO:0003824">
    <property type="term" value="F:catalytic activity"/>
    <property type="evidence" value="ECO:0007669"/>
    <property type="project" value="InterPro"/>
</dbReference>
<dbReference type="PANTHER" id="PTHR46082:SF11">
    <property type="entry name" value="AAA+ ATPASE DOMAIN-CONTAINING PROTEIN-RELATED"/>
    <property type="match status" value="1"/>
</dbReference>
<dbReference type="InterPro" id="IPR053137">
    <property type="entry name" value="NLR-like"/>
</dbReference>